<protein>
    <submittedName>
        <fullName evidence="2">Uncharacterized protein</fullName>
    </submittedName>
</protein>
<evidence type="ECO:0000256" key="1">
    <source>
        <dbReference type="SAM" id="MobiDB-lite"/>
    </source>
</evidence>
<gene>
    <name evidence="2" type="ORF">HUJ06_003472</name>
</gene>
<dbReference type="AlphaFoldDB" id="A0A822ZJD3"/>
<accession>A0A822ZJD3</accession>
<sequence>MNAENKKLTELLTVMCENYQALQTQLMDLMKRNNETNFPASKKRKAESMDANNQTGINGPAESSSSDEDSCKKFREDIKTKISRVYVRIDASDTNLVSIERSIKFYISASD</sequence>
<dbReference type="Proteomes" id="UP000607653">
    <property type="component" value="Unassembled WGS sequence"/>
</dbReference>
<proteinExistence type="predicted"/>
<name>A0A822ZJD3_NELNU</name>
<evidence type="ECO:0000313" key="3">
    <source>
        <dbReference type="Proteomes" id="UP000607653"/>
    </source>
</evidence>
<reference evidence="2 3" key="1">
    <citation type="journal article" date="2020" name="Mol. Biol. Evol.">
        <title>Distinct Expression and Methylation Patterns for Genes with Different Fates following a Single Whole-Genome Duplication in Flowering Plants.</title>
        <authorList>
            <person name="Shi T."/>
            <person name="Rahmani R.S."/>
            <person name="Gugger P.F."/>
            <person name="Wang M."/>
            <person name="Li H."/>
            <person name="Zhang Y."/>
            <person name="Li Z."/>
            <person name="Wang Q."/>
            <person name="Van de Peer Y."/>
            <person name="Marchal K."/>
            <person name="Chen J."/>
        </authorList>
    </citation>
    <scope>NUCLEOTIDE SEQUENCE [LARGE SCALE GENOMIC DNA]</scope>
    <source>
        <tissue evidence="2">Leaf</tissue>
    </source>
</reference>
<feature type="region of interest" description="Disordered" evidence="1">
    <location>
        <begin position="33"/>
        <end position="72"/>
    </location>
</feature>
<organism evidence="2 3">
    <name type="scientific">Nelumbo nucifera</name>
    <name type="common">Sacred lotus</name>
    <dbReference type="NCBI Taxonomy" id="4432"/>
    <lineage>
        <taxon>Eukaryota</taxon>
        <taxon>Viridiplantae</taxon>
        <taxon>Streptophyta</taxon>
        <taxon>Embryophyta</taxon>
        <taxon>Tracheophyta</taxon>
        <taxon>Spermatophyta</taxon>
        <taxon>Magnoliopsida</taxon>
        <taxon>Proteales</taxon>
        <taxon>Nelumbonaceae</taxon>
        <taxon>Nelumbo</taxon>
    </lineage>
</organism>
<dbReference type="EMBL" id="DUZY01000007">
    <property type="protein sequence ID" value="DAD45242.1"/>
    <property type="molecule type" value="Genomic_DNA"/>
</dbReference>
<keyword evidence="3" id="KW-1185">Reference proteome</keyword>
<comment type="caution">
    <text evidence="2">The sequence shown here is derived from an EMBL/GenBank/DDBJ whole genome shotgun (WGS) entry which is preliminary data.</text>
</comment>
<evidence type="ECO:0000313" key="2">
    <source>
        <dbReference type="EMBL" id="DAD45242.1"/>
    </source>
</evidence>